<protein>
    <submittedName>
        <fullName evidence="1">Pentapeptide repeats (8 copies)</fullName>
    </submittedName>
</protein>
<dbReference type="KEGG" id="mbai:MB901379_01444"/>
<accession>A0A3S4BGS5</accession>
<reference evidence="2" key="1">
    <citation type="submission" date="2018-02" db="EMBL/GenBank/DDBJ databases">
        <authorList>
            <person name="Seth-Smith MB H."/>
            <person name="Seth-Smith H."/>
        </authorList>
    </citation>
    <scope>NUCLEOTIDE SEQUENCE [LARGE SCALE GENOMIC DNA]</scope>
</reference>
<dbReference type="AlphaFoldDB" id="A0A3S4BGS5"/>
<proteinExistence type="predicted"/>
<organism evidence="1 2">
    <name type="scientific">Mycobacterium basiliense</name>
    <dbReference type="NCBI Taxonomy" id="2094119"/>
    <lineage>
        <taxon>Bacteria</taxon>
        <taxon>Bacillati</taxon>
        <taxon>Actinomycetota</taxon>
        <taxon>Actinomycetes</taxon>
        <taxon>Mycobacteriales</taxon>
        <taxon>Mycobacteriaceae</taxon>
        <taxon>Mycobacterium</taxon>
    </lineage>
</organism>
<keyword evidence="2" id="KW-1185">Reference proteome</keyword>
<name>A0A3S4BGS5_9MYCO</name>
<evidence type="ECO:0000313" key="2">
    <source>
        <dbReference type="Proteomes" id="UP000269998"/>
    </source>
</evidence>
<sequence>MGEENLGWDNTGAGNVGLANTGSHNVGAAFAAVGVVDISVHIPFTGVVSDMTLNEFTINSPPFEAYLAFAPYYIFYDFGPVTIDTTTFDPIPLNFLWDNTYHYDIGPGTFGPYEIPITDFSQQRWWQFGLPQLLGCRPW</sequence>
<dbReference type="InterPro" id="IPR002989">
    <property type="entry name" value="Mycobac_pentapep"/>
</dbReference>
<evidence type="ECO:0000313" key="1">
    <source>
        <dbReference type="EMBL" id="VDM87893.1"/>
    </source>
</evidence>
<dbReference type="Proteomes" id="UP000269998">
    <property type="component" value="Chromosome"/>
</dbReference>
<gene>
    <name evidence="1" type="ORF">MB901379_01444</name>
</gene>
<dbReference type="EMBL" id="LR130759">
    <property type="protein sequence ID" value="VDM87893.1"/>
    <property type="molecule type" value="Genomic_DNA"/>
</dbReference>
<dbReference type="Pfam" id="PF01469">
    <property type="entry name" value="Pentapeptide_2"/>
    <property type="match status" value="1"/>
</dbReference>